<feature type="non-terminal residue" evidence="6">
    <location>
        <position position="1"/>
    </location>
</feature>
<dbReference type="InterPro" id="IPR011009">
    <property type="entry name" value="Kinase-like_dom_sf"/>
</dbReference>
<accession>A0A5M3MPW6</accession>
<dbReference type="InterPro" id="IPR000719">
    <property type="entry name" value="Prot_kinase_dom"/>
</dbReference>
<dbReference type="GO" id="GO:0004674">
    <property type="term" value="F:protein serine/threonine kinase activity"/>
    <property type="evidence" value="ECO:0007669"/>
    <property type="project" value="TreeGrafter"/>
</dbReference>
<evidence type="ECO:0000313" key="7">
    <source>
        <dbReference type="Proteomes" id="UP000053558"/>
    </source>
</evidence>
<keyword evidence="7" id="KW-1185">Reference proteome</keyword>
<dbReference type="InterPro" id="IPR008271">
    <property type="entry name" value="Ser/Thr_kinase_AS"/>
</dbReference>
<proteinExistence type="predicted"/>
<dbReference type="PANTHER" id="PTHR44329:SF288">
    <property type="entry name" value="MITOGEN-ACTIVATED PROTEIN KINASE KINASE KINASE 20"/>
    <property type="match status" value="1"/>
</dbReference>
<evidence type="ECO:0000256" key="3">
    <source>
        <dbReference type="ARBA" id="ARBA00022777"/>
    </source>
</evidence>
<keyword evidence="2" id="KW-0547">Nucleotide-binding</keyword>
<dbReference type="Gene3D" id="1.10.510.10">
    <property type="entry name" value="Transferase(Phosphotransferase) domain 1"/>
    <property type="match status" value="1"/>
</dbReference>
<keyword evidence="3 6" id="KW-0418">Kinase</keyword>
<comment type="caution">
    <text evidence="6">The sequence shown here is derived from an EMBL/GenBank/DDBJ whole genome shotgun (WGS) entry which is preliminary data.</text>
</comment>
<evidence type="ECO:0000313" key="6">
    <source>
        <dbReference type="EMBL" id="EIW80725.1"/>
    </source>
</evidence>
<evidence type="ECO:0000256" key="2">
    <source>
        <dbReference type="ARBA" id="ARBA00022741"/>
    </source>
</evidence>
<dbReference type="PROSITE" id="PS50011">
    <property type="entry name" value="PROTEIN_KINASE_DOM"/>
    <property type="match status" value="1"/>
</dbReference>
<dbReference type="RefSeq" id="XP_007769599.1">
    <property type="nucleotide sequence ID" value="XM_007771409.1"/>
</dbReference>
<gene>
    <name evidence="6" type="ORF">CONPUDRAFT_105803</name>
</gene>
<dbReference type="SMART" id="SM00220">
    <property type="entry name" value="S_TKc"/>
    <property type="match status" value="1"/>
</dbReference>
<evidence type="ECO:0000259" key="5">
    <source>
        <dbReference type="PROSITE" id="PS50011"/>
    </source>
</evidence>
<dbReference type="OMA" id="REFECLY"/>
<dbReference type="PANTHER" id="PTHR44329">
    <property type="entry name" value="SERINE/THREONINE-PROTEIN KINASE TNNI3K-RELATED"/>
    <property type="match status" value="1"/>
</dbReference>
<dbReference type="EMBL" id="JH711579">
    <property type="protein sequence ID" value="EIW80725.1"/>
    <property type="molecule type" value="Genomic_DNA"/>
</dbReference>
<dbReference type="Proteomes" id="UP000053558">
    <property type="component" value="Unassembled WGS sequence"/>
</dbReference>
<dbReference type="SUPFAM" id="SSF56112">
    <property type="entry name" value="Protein kinase-like (PK-like)"/>
    <property type="match status" value="1"/>
</dbReference>
<dbReference type="Pfam" id="PF07714">
    <property type="entry name" value="PK_Tyr_Ser-Thr"/>
    <property type="match status" value="1"/>
</dbReference>
<sequence length="354" mass="39378">MLELVTKAKPDRFDETCSCLIGRLTNRPVVAPCDIICFGVQVALVMEDPNQGQVFLTQQGDAAQSLLDLLQALLSYPKLNNEMRRIFRYALTKLATKSGRYPQCLHLRNLAWDGIPISSGHFGDLFKGSVIGRPDRPVAGKVVRVYEHGSRVRFLKNFANEAAVWSQLRHPNVVPLYSVFWKESAPCLVSPFVENGNLRAYLKQNPVADRKLLALDIARGLEYLHGEKPTIIHADIKGDNVLITKSGHACLVDFGLSTAKDAGLVQVPSTTPAIHAAAWTAPEILEHHSLVNSRGHGQHTTMSDMYSFGCVCYEIFCNQIPFFGKYDCISLVKQGKCPERLIRYTWTMTAYGSS</sequence>
<dbReference type="AlphaFoldDB" id="A0A5M3MPW6"/>
<dbReference type="GO" id="GO:0005524">
    <property type="term" value="F:ATP binding"/>
    <property type="evidence" value="ECO:0007669"/>
    <property type="project" value="UniProtKB-KW"/>
</dbReference>
<reference evidence="7" key="1">
    <citation type="journal article" date="2012" name="Science">
        <title>The Paleozoic origin of enzymatic lignin decomposition reconstructed from 31 fungal genomes.</title>
        <authorList>
            <person name="Floudas D."/>
            <person name="Binder M."/>
            <person name="Riley R."/>
            <person name="Barry K."/>
            <person name="Blanchette R.A."/>
            <person name="Henrissat B."/>
            <person name="Martinez A.T."/>
            <person name="Otillar R."/>
            <person name="Spatafora J.W."/>
            <person name="Yadav J.S."/>
            <person name="Aerts A."/>
            <person name="Benoit I."/>
            <person name="Boyd A."/>
            <person name="Carlson A."/>
            <person name="Copeland A."/>
            <person name="Coutinho P.M."/>
            <person name="de Vries R.P."/>
            <person name="Ferreira P."/>
            <person name="Findley K."/>
            <person name="Foster B."/>
            <person name="Gaskell J."/>
            <person name="Glotzer D."/>
            <person name="Gorecki P."/>
            <person name="Heitman J."/>
            <person name="Hesse C."/>
            <person name="Hori C."/>
            <person name="Igarashi K."/>
            <person name="Jurgens J.A."/>
            <person name="Kallen N."/>
            <person name="Kersten P."/>
            <person name="Kohler A."/>
            <person name="Kuees U."/>
            <person name="Kumar T.K.A."/>
            <person name="Kuo A."/>
            <person name="LaButti K."/>
            <person name="Larrondo L.F."/>
            <person name="Lindquist E."/>
            <person name="Ling A."/>
            <person name="Lombard V."/>
            <person name="Lucas S."/>
            <person name="Lundell T."/>
            <person name="Martin R."/>
            <person name="McLaughlin D.J."/>
            <person name="Morgenstern I."/>
            <person name="Morin E."/>
            <person name="Murat C."/>
            <person name="Nagy L.G."/>
            <person name="Nolan M."/>
            <person name="Ohm R.A."/>
            <person name="Patyshakuliyeva A."/>
            <person name="Rokas A."/>
            <person name="Ruiz-Duenas F.J."/>
            <person name="Sabat G."/>
            <person name="Salamov A."/>
            <person name="Samejima M."/>
            <person name="Schmutz J."/>
            <person name="Slot J.C."/>
            <person name="St John F."/>
            <person name="Stenlid J."/>
            <person name="Sun H."/>
            <person name="Sun S."/>
            <person name="Syed K."/>
            <person name="Tsang A."/>
            <person name="Wiebenga A."/>
            <person name="Young D."/>
            <person name="Pisabarro A."/>
            <person name="Eastwood D.C."/>
            <person name="Martin F."/>
            <person name="Cullen D."/>
            <person name="Grigoriev I.V."/>
            <person name="Hibbett D.S."/>
        </authorList>
    </citation>
    <scope>NUCLEOTIDE SEQUENCE [LARGE SCALE GENOMIC DNA]</scope>
    <source>
        <strain evidence="7">RWD-64-598 SS2</strain>
    </source>
</reference>
<dbReference type="InterPro" id="IPR001245">
    <property type="entry name" value="Ser-Thr/Tyr_kinase_cat_dom"/>
</dbReference>
<dbReference type="OrthoDB" id="122279at2759"/>
<organism evidence="6 7">
    <name type="scientific">Coniophora puteana (strain RWD-64-598)</name>
    <name type="common">Brown rot fungus</name>
    <dbReference type="NCBI Taxonomy" id="741705"/>
    <lineage>
        <taxon>Eukaryota</taxon>
        <taxon>Fungi</taxon>
        <taxon>Dikarya</taxon>
        <taxon>Basidiomycota</taxon>
        <taxon>Agaricomycotina</taxon>
        <taxon>Agaricomycetes</taxon>
        <taxon>Agaricomycetidae</taxon>
        <taxon>Boletales</taxon>
        <taxon>Coniophorineae</taxon>
        <taxon>Coniophoraceae</taxon>
        <taxon>Coniophora</taxon>
    </lineage>
</organism>
<evidence type="ECO:0000256" key="4">
    <source>
        <dbReference type="ARBA" id="ARBA00022840"/>
    </source>
</evidence>
<dbReference type="KEGG" id="cput:CONPUDRAFT_105803"/>
<dbReference type="PROSITE" id="PS00108">
    <property type="entry name" value="PROTEIN_KINASE_ST"/>
    <property type="match status" value="1"/>
</dbReference>
<evidence type="ECO:0000256" key="1">
    <source>
        <dbReference type="ARBA" id="ARBA00022679"/>
    </source>
</evidence>
<feature type="domain" description="Protein kinase" evidence="5">
    <location>
        <begin position="111"/>
        <end position="354"/>
    </location>
</feature>
<protein>
    <submittedName>
        <fullName evidence="6">Kinase-like protein</fullName>
    </submittedName>
</protein>
<dbReference type="InterPro" id="IPR051681">
    <property type="entry name" value="Ser/Thr_Kinases-Pseudokinases"/>
</dbReference>
<keyword evidence="1" id="KW-0808">Transferase</keyword>
<name>A0A5M3MPW6_CONPW</name>
<keyword evidence="4" id="KW-0067">ATP-binding</keyword>
<dbReference type="GeneID" id="19198557"/>